<gene>
    <name evidence="2" type="ORF">CRM82_18805</name>
</gene>
<dbReference type="InterPro" id="IPR028973">
    <property type="entry name" value="PhnB-like"/>
</dbReference>
<name>A0A2A7UYK2_COMTR</name>
<reference evidence="3" key="1">
    <citation type="submission" date="2017-09" db="EMBL/GenBank/DDBJ databases">
        <title>FDA dAtabase for Regulatory Grade micrObial Sequences (FDA-ARGOS): Supporting development and validation of Infectious Disease Dx tests.</title>
        <authorList>
            <person name="Minogue T."/>
            <person name="Wolcott M."/>
            <person name="Wasieloski L."/>
            <person name="Aguilar W."/>
            <person name="Moore D."/>
            <person name="Tallon L."/>
            <person name="Sadzewicz L."/>
            <person name="Ott S."/>
            <person name="Zhao X."/>
            <person name="Nagaraj S."/>
            <person name="Vavikolanu K."/>
            <person name="Aluvathingal J."/>
            <person name="Nadendla S."/>
            <person name="Sichtig H."/>
        </authorList>
    </citation>
    <scope>NUCLEOTIDE SEQUENCE [LARGE SCALE GENOMIC DNA]</scope>
    <source>
        <strain evidence="3">FDAARGOS_394</strain>
    </source>
</reference>
<dbReference type="AlphaFoldDB" id="A0A2A7UYK2"/>
<dbReference type="STRING" id="1219032.GCA_001515545_01875"/>
<dbReference type="RefSeq" id="WP_066536454.1">
    <property type="nucleotide sequence ID" value="NZ_PDEA01000001.1"/>
</dbReference>
<evidence type="ECO:0000313" key="3">
    <source>
        <dbReference type="Proteomes" id="UP000220246"/>
    </source>
</evidence>
<protein>
    <submittedName>
        <fullName evidence="2">VOC family protein</fullName>
    </submittedName>
</protein>
<dbReference type="CDD" id="cd06588">
    <property type="entry name" value="PhnB_like"/>
    <property type="match status" value="1"/>
</dbReference>
<evidence type="ECO:0000259" key="1">
    <source>
        <dbReference type="Pfam" id="PF06983"/>
    </source>
</evidence>
<dbReference type="Proteomes" id="UP000220246">
    <property type="component" value="Unassembled WGS sequence"/>
</dbReference>
<dbReference type="Gene3D" id="3.10.180.10">
    <property type="entry name" value="2,3-Dihydroxybiphenyl 1,2-Dioxygenase, domain 1"/>
    <property type="match status" value="1"/>
</dbReference>
<organism evidence="2 3">
    <name type="scientific">Comamonas terrigena</name>
    <dbReference type="NCBI Taxonomy" id="32013"/>
    <lineage>
        <taxon>Bacteria</taxon>
        <taxon>Pseudomonadati</taxon>
        <taxon>Pseudomonadota</taxon>
        <taxon>Betaproteobacteria</taxon>
        <taxon>Burkholderiales</taxon>
        <taxon>Comamonadaceae</taxon>
        <taxon>Comamonas</taxon>
    </lineage>
</organism>
<dbReference type="GeneID" id="80802682"/>
<dbReference type="OrthoDB" id="9795306at2"/>
<keyword evidence="3" id="KW-1185">Reference proteome</keyword>
<proteinExistence type="predicted"/>
<dbReference type="Pfam" id="PF06983">
    <property type="entry name" value="3-dmu-9_3-mt"/>
    <property type="match status" value="1"/>
</dbReference>
<sequence length="144" mass="15624">MQVQTYLLFQGRCEEALNFYRDAIGATIQALMRYSESPEPPPPECTPARPDMVMHASLQVGDSQIMASDDPSPGTRPFSGFSLTLSCADAAEARKHFDALSAQGEVTMPLGPTFFSPSFGMLKDRFGVHWMLMVAQEQAGCGAA</sequence>
<comment type="caution">
    <text evidence="2">The sequence shown here is derived from an EMBL/GenBank/DDBJ whole genome shotgun (WGS) entry which is preliminary data.</text>
</comment>
<dbReference type="EMBL" id="PDEA01000001">
    <property type="protein sequence ID" value="PEH90370.1"/>
    <property type="molecule type" value="Genomic_DNA"/>
</dbReference>
<dbReference type="SUPFAM" id="SSF54593">
    <property type="entry name" value="Glyoxalase/Bleomycin resistance protein/Dihydroxybiphenyl dioxygenase"/>
    <property type="match status" value="1"/>
</dbReference>
<evidence type="ECO:0000313" key="2">
    <source>
        <dbReference type="EMBL" id="PEH90370.1"/>
    </source>
</evidence>
<accession>A0A2A7UYK2</accession>
<dbReference type="InterPro" id="IPR029068">
    <property type="entry name" value="Glyas_Bleomycin-R_OHBP_Dase"/>
</dbReference>
<dbReference type="PANTHER" id="PTHR33990:SF1">
    <property type="entry name" value="PROTEIN YJDN"/>
    <property type="match status" value="1"/>
</dbReference>
<feature type="domain" description="PhnB-like" evidence="1">
    <location>
        <begin position="3"/>
        <end position="132"/>
    </location>
</feature>
<dbReference type="PANTHER" id="PTHR33990">
    <property type="entry name" value="PROTEIN YJDN-RELATED"/>
    <property type="match status" value="1"/>
</dbReference>